<feature type="binding site" evidence="3">
    <location>
        <position position="411"/>
    </location>
    <ligand>
        <name>dimethylallyl diphosphate</name>
        <dbReference type="ChEBI" id="CHEBI:57623"/>
    </ligand>
</feature>
<evidence type="ECO:0000256" key="2">
    <source>
        <dbReference type="ARBA" id="ARBA00022679"/>
    </source>
</evidence>
<dbReference type="GO" id="GO:0009820">
    <property type="term" value="P:alkaloid metabolic process"/>
    <property type="evidence" value="ECO:0007669"/>
    <property type="project" value="InterPro"/>
</dbReference>
<organism evidence="4 5">
    <name type="scientific">Aspergillus tanneri</name>
    <dbReference type="NCBI Taxonomy" id="1220188"/>
    <lineage>
        <taxon>Eukaryota</taxon>
        <taxon>Fungi</taxon>
        <taxon>Dikarya</taxon>
        <taxon>Ascomycota</taxon>
        <taxon>Pezizomycotina</taxon>
        <taxon>Eurotiomycetes</taxon>
        <taxon>Eurotiomycetidae</taxon>
        <taxon>Eurotiales</taxon>
        <taxon>Aspergillaceae</taxon>
        <taxon>Aspergillus</taxon>
        <taxon>Aspergillus subgen. Circumdati</taxon>
    </lineage>
</organism>
<gene>
    <name evidence="4" type="ORF">EYZ11_003151</name>
</gene>
<comment type="similarity">
    <text evidence="1">Belongs to the tryptophan dimethylallyltransferase family.</text>
</comment>
<feature type="binding site" evidence="3">
    <location>
        <position position="347"/>
    </location>
    <ligand>
        <name>dimethylallyl diphosphate</name>
        <dbReference type="ChEBI" id="CHEBI:57623"/>
    </ligand>
</feature>
<dbReference type="PANTHER" id="PTHR40627">
    <property type="entry name" value="INDOLE PRENYLTRANSFERASE TDIB-RELATED"/>
    <property type="match status" value="1"/>
</dbReference>
<dbReference type="NCBIfam" id="TIGR03429">
    <property type="entry name" value="arom_pren_DMATS"/>
    <property type="match status" value="1"/>
</dbReference>
<dbReference type="InterPro" id="IPR017795">
    <property type="entry name" value="ABBA_NscD-like"/>
</dbReference>
<feature type="binding site" evidence="3">
    <location>
        <position position="187"/>
    </location>
    <ligand>
        <name>dimethylallyl diphosphate</name>
        <dbReference type="ChEBI" id="CHEBI:57623"/>
    </ligand>
</feature>
<dbReference type="AlphaFoldDB" id="A0A4S3JR55"/>
<feature type="binding site" evidence="3">
    <location>
        <position position="261"/>
    </location>
    <ligand>
        <name>dimethylallyl diphosphate</name>
        <dbReference type="ChEBI" id="CHEBI:57623"/>
    </ligand>
</feature>
<keyword evidence="5" id="KW-1185">Reference proteome</keyword>
<dbReference type="Pfam" id="PF11991">
    <property type="entry name" value="Trp_DMAT"/>
    <property type="match status" value="1"/>
</dbReference>
<feature type="binding site" evidence="3">
    <location>
        <position position="345"/>
    </location>
    <ligand>
        <name>dimethylallyl diphosphate</name>
        <dbReference type="ChEBI" id="CHEBI:57623"/>
    </ligand>
</feature>
<dbReference type="PIRSF" id="PIRSF000509">
    <property type="entry name" value="Trp_DMAT"/>
    <property type="match status" value="1"/>
</dbReference>
<dbReference type="EMBL" id="SOSA01000077">
    <property type="protein sequence ID" value="THC97378.1"/>
    <property type="molecule type" value="Genomic_DNA"/>
</dbReference>
<reference evidence="4 5" key="1">
    <citation type="submission" date="2019-03" db="EMBL/GenBank/DDBJ databases">
        <title>The genome sequence of a newly discovered highly antifungal drug resistant Aspergillus species, Aspergillus tanneri NIH 1004.</title>
        <authorList>
            <person name="Mounaud S."/>
            <person name="Singh I."/>
            <person name="Joardar V."/>
            <person name="Pakala S."/>
            <person name="Pakala S."/>
            <person name="Venepally P."/>
            <person name="Hoover J."/>
            <person name="Nierman W."/>
            <person name="Chung J."/>
            <person name="Losada L."/>
        </authorList>
    </citation>
    <scope>NUCLEOTIDE SEQUENCE [LARGE SCALE GENOMIC DNA]</scope>
    <source>
        <strain evidence="4 5">NIH1004</strain>
    </source>
</reference>
<comment type="caution">
    <text evidence="4">The sequence shown here is derived from an EMBL/GenBank/DDBJ whole genome shotgun (WGS) entry which is preliminary data.</text>
</comment>
<feature type="binding site" evidence="3">
    <location>
        <position position="263"/>
    </location>
    <ligand>
        <name>dimethylallyl diphosphate</name>
        <dbReference type="ChEBI" id="CHEBI:57623"/>
    </ligand>
</feature>
<evidence type="ECO:0008006" key="6">
    <source>
        <dbReference type="Google" id="ProtNLM"/>
    </source>
</evidence>
<evidence type="ECO:0000313" key="5">
    <source>
        <dbReference type="Proteomes" id="UP000308092"/>
    </source>
</evidence>
<feature type="binding site" evidence="3">
    <location>
        <position position="101"/>
    </location>
    <ligand>
        <name>dimethylallyl diphosphate</name>
        <dbReference type="ChEBI" id="CHEBI:57623"/>
    </ligand>
</feature>
<sequence>MHSEQAASLLPLEILSRTFNFANDDEAKWWHTTAPLFAKMLINANYDVHAQYRFLCLHREFVVPNLGAYPTAGAQVSWKSMLTRYGLPFELSYNVSQSLVRFAFEPIGSFAGTEQDLFNTKAITETLHRFGKIVPGLHLEWYNSFRSDLIVSDEEAKMARNTTIPFRTQSVIAADMEPNGDMLLKAYFCPRIKSVVTDKSKERLMFDAIRKVDHDGQLKIPLSTLTEFLASRASEAGAQGSALIAHFFSCDLVQPSESRIKMYCYETKRDFDALTSDWTLGGRRNDPQTLAGLELLKELWDLLPITEGRSEGPPGFHELGTSPAERLPFIINFSLCPGNPIPEPQIYFPVFGYNDTVVANALKAFFRRMGWIGLADSYMANLCEYYPDEDLANTNHALAWISYSFKKGKPYMTVYHYSYGTFESFLKN</sequence>
<name>A0A4S3JR55_9EURO</name>
<dbReference type="InterPro" id="IPR012148">
    <property type="entry name" value="ABBA_DMATS-like"/>
</dbReference>
<evidence type="ECO:0000256" key="1">
    <source>
        <dbReference type="ARBA" id="ARBA00010209"/>
    </source>
</evidence>
<dbReference type="CDD" id="cd13929">
    <property type="entry name" value="PT-DMATS_CymD"/>
    <property type="match status" value="1"/>
</dbReference>
<dbReference type="VEuPathDB" id="FungiDB:EYZ11_003151"/>
<feature type="binding site" evidence="3">
    <location>
        <position position="90"/>
    </location>
    <ligand>
        <name>L-tryptophan</name>
        <dbReference type="ChEBI" id="CHEBI:57912"/>
    </ligand>
</feature>
<accession>A0A4S3JR55</accession>
<feature type="binding site" evidence="3">
    <location>
        <position position="185"/>
    </location>
    <ligand>
        <name>dimethylallyl diphosphate</name>
        <dbReference type="ChEBI" id="CHEBI:57623"/>
    </ligand>
</feature>
<evidence type="ECO:0000313" key="4">
    <source>
        <dbReference type="EMBL" id="THC97378.1"/>
    </source>
</evidence>
<dbReference type="PANTHER" id="PTHR40627:SF3">
    <property type="entry name" value="PRENYLTRANSFERASE ASQH2-RELATED"/>
    <property type="match status" value="1"/>
</dbReference>
<dbReference type="InterPro" id="IPR033964">
    <property type="entry name" value="ABBA"/>
</dbReference>
<feature type="binding site" evidence="3">
    <location>
        <position position="415"/>
    </location>
    <ligand>
        <name>dimethylallyl diphosphate</name>
        <dbReference type="ChEBI" id="CHEBI:57623"/>
    </ligand>
</feature>
<feature type="binding site" evidence="3">
    <location>
        <position position="259"/>
    </location>
    <ligand>
        <name>dimethylallyl diphosphate</name>
        <dbReference type="ChEBI" id="CHEBI:57623"/>
    </ligand>
</feature>
<dbReference type="SFLD" id="SFLDG01162">
    <property type="entry name" value="I"/>
    <property type="match status" value="1"/>
</dbReference>
<dbReference type="SFLD" id="SFLDS00036">
    <property type="entry name" value="Aromatic_Prenyltransferase"/>
    <property type="match status" value="1"/>
</dbReference>
<protein>
    <recommendedName>
        <fullName evidence="6">Aromatic prenyltransferase (DMATS family)</fullName>
    </recommendedName>
</protein>
<evidence type="ECO:0000256" key="3">
    <source>
        <dbReference type="PIRSR" id="PIRSR000509-1"/>
    </source>
</evidence>
<dbReference type="Proteomes" id="UP000308092">
    <property type="component" value="Unassembled WGS sequence"/>
</dbReference>
<dbReference type="GO" id="GO:0016765">
    <property type="term" value="F:transferase activity, transferring alkyl or aryl (other than methyl) groups"/>
    <property type="evidence" value="ECO:0007669"/>
    <property type="project" value="InterPro"/>
</dbReference>
<proteinExistence type="inferred from homology"/>
<keyword evidence="2" id="KW-0808">Transferase</keyword>